<dbReference type="RefSeq" id="WP_118648162.1">
    <property type="nucleotide sequence ID" value="NZ_CP060635.1"/>
</dbReference>
<dbReference type="PANTHER" id="PTHR34220:SF7">
    <property type="entry name" value="SENSOR HISTIDINE KINASE YPDA"/>
    <property type="match status" value="1"/>
</dbReference>
<dbReference type="InterPro" id="IPR050640">
    <property type="entry name" value="Bact_2-comp_sensor_kinase"/>
</dbReference>
<name>A0A7G9GGM5_9FIRM</name>
<proteinExistence type="predicted"/>
<dbReference type="AlphaFoldDB" id="A0A7G9GGM5"/>
<evidence type="ECO:0000256" key="1">
    <source>
        <dbReference type="SAM" id="Phobius"/>
    </source>
</evidence>
<dbReference type="Gene3D" id="3.30.565.10">
    <property type="entry name" value="Histidine kinase-like ATPase, C-terminal domain"/>
    <property type="match status" value="1"/>
</dbReference>
<dbReference type="KEGG" id="whj:H9Q79_06690"/>
<dbReference type="InterPro" id="IPR036890">
    <property type="entry name" value="HATPase_C_sf"/>
</dbReference>
<feature type="transmembrane region" description="Helical" evidence="1">
    <location>
        <begin position="52"/>
        <end position="73"/>
    </location>
</feature>
<keyword evidence="3" id="KW-0808">Transferase</keyword>
<organism evidence="3 4">
    <name type="scientific">Wansuia hejianensis</name>
    <dbReference type="NCBI Taxonomy" id="2763667"/>
    <lineage>
        <taxon>Bacteria</taxon>
        <taxon>Bacillati</taxon>
        <taxon>Bacillota</taxon>
        <taxon>Clostridia</taxon>
        <taxon>Lachnospirales</taxon>
        <taxon>Lachnospiraceae</taxon>
        <taxon>Wansuia</taxon>
    </lineage>
</organism>
<dbReference type="SUPFAM" id="SSF55874">
    <property type="entry name" value="ATPase domain of HSP90 chaperone/DNA topoisomerase II/histidine kinase"/>
    <property type="match status" value="1"/>
</dbReference>
<dbReference type="Pfam" id="PF02518">
    <property type="entry name" value="HATPase_c"/>
    <property type="match status" value="1"/>
</dbReference>
<keyword evidence="3" id="KW-0418">Kinase</keyword>
<evidence type="ECO:0000259" key="2">
    <source>
        <dbReference type="SMART" id="SM00387"/>
    </source>
</evidence>
<keyword evidence="4" id="KW-1185">Reference proteome</keyword>
<dbReference type="GO" id="GO:0000155">
    <property type="term" value="F:phosphorelay sensor kinase activity"/>
    <property type="evidence" value="ECO:0007669"/>
    <property type="project" value="InterPro"/>
</dbReference>
<dbReference type="InterPro" id="IPR010559">
    <property type="entry name" value="Sig_transdc_His_kin_internal"/>
</dbReference>
<feature type="domain" description="Histidine kinase/HSP90-like ATPase" evidence="2">
    <location>
        <begin position="218"/>
        <end position="337"/>
    </location>
</feature>
<accession>A0A7G9GGM5</accession>
<evidence type="ECO:0000313" key="4">
    <source>
        <dbReference type="Proteomes" id="UP000515860"/>
    </source>
</evidence>
<dbReference type="Pfam" id="PF06580">
    <property type="entry name" value="His_kinase"/>
    <property type="match status" value="1"/>
</dbReference>
<dbReference type="GO" id="GO:0016020">
    <property type="term" value="C:membrane"/>
    <property type="evidence" value="ECO:0007669"/>
    <property type="project" value="InterPro"/>
</dbReference>
<dbReference type="Proteomes" id="UP000515860">
    <property type="component" value="Chromosome"/>
</dbReference>
<gene>
    <name evidence="3" type="ORF">H9Q79_06690</name>
</gene>
<sequence>MMRRSDKQRFCGKETSRMLTRHIASVVAIQCGLQLINLWACEKLPESRLLKILSGLMLLMMAAEVFYFVFRILRSIRAVENKISQLSREEDTDTAARLSEQNGTSELMEAIEILLEKESSANVMKKQAEINALQSQINPHFLYNTLETIRGQAICCGAVEIAEMAKALADIFRFNINKRGSMIFLYEEMDNIDAYMKIQKTRFRERFTLDKEIAPELMQMRIPKLLIQPLVENALKHGLELKRGKGHIWVRAEQMEDMLLVTVADDGIGMSLTSLEQLNERIRLGTRGLSSAGKITNIGLSNINDRVKMIYGPKYGVTVRSVQNVGTRVTVSLGLQKPDEEEF</sequence>
<protein>
    <submittedName>
        <fullName evidence="3">Histidine kinase</fullName>
    </submittedName>
</protein>
<reference evidence="3 4" key="1">
    <citation type="submission" date="2020-08" db="EMBL/GenBank/DDBJ databases">
        <authorList>
            <person name="Liu C."/>
            <person name="Sun Q."/>
        </authorList>
    </citation>
    <scope>NUCLEOTIDE SEQUENCE [LARGE SCALE GENOMIC DNA]</scope>
    <source>
        <strain evidence="3 4">NSJ-29</strain>
    </source>
</reference>
<keyword evidence="1" id="KW-0812">Transmembrane</keyword>
<keyword evidence="1" id="KW-1133">Transmembrane helix</keyword>
<dbReference type="SMART" id="SM00387">
    <property type="entry name" value="HATPase_c"/>
    <property type="match status" value="1"/>
</dbReference>
<dbReference type="PANTHER" id="PTHR34220">
    <property type="entry name" value="SENSOR HISTIDINE KINASE YPDA"/>
    <property type="match status" value="1"/>
</dbReference>
<dbReference type="InterPro" id="IPR003594">
    <property type="entry name" value="HATPase_dom"/>
</dbReference>
<dbReference type="EMBL" id="CP060635">
    <property type="protein sequence ID" value="QNM09957.1"/>
    <property type="molecule type" value="Genomic_DNA"/>
</dbReference>
<evidence type="ECO:0000313" key="3">
    <source>
        <dbReference type="EMBL" id="QNM09957.1"/>
    </source>
</evidence>
<keyword evidence="1" id="KW-0472">Membrane</keyword>